<evidence type="ECO:0000313" key="3">
    <source>
        <dbReference type="Proteomes" id="UP000239089"/>
    </source>
</evidence>
<accession>A0A2S6NGK3</accession>
<feature type="non-terminal residue" evidence="2">
    <location>
        <position position="1"/>
    </location>
</feature>
<proteinExistence type="predicted"/>
<feature type="region of interest" description="Disordered" evidence="1">
    <location>
        <begin position="1"/>
        <end position="31"/>
    </location>
</feature>
<sequence>PAEANGWMSNLLARASQEDAPRRKGAAGPDLEGLSADIARMVDEGALSQAWERYRRGERGVFDRRLYIGAGAKTFDEVRRRYSSEPDFRQTVDRYAQEFERLLSEVDREDRDGLLTRSYLTSETGKVYTLLAHAAGRLG</sequence>
<evidence type="ECO:0000313" key="2">
    <source>
        <dbReference type="EMBL" id="PPQ33775.1"/>
    </source>
</evidence>
<evidence type="ECO:0000256" key="1">
    <source>
        <dbReference type="SAM" id="MobiDB-lite"/>
    </source>
</evidence>
<dbReference type="OrthoDB" id="9777715at2"/>
<dbReference type="AlphaFoldDB" id="A0A2S6NGK3"/>
<comment type="caution">
    <text evidence="2">The sequence shown here is derived from an EMBL/GenBank/DDBJ whole genome shotgun (WGS) entry which is preliminary data.</text>
</comment>
<dbReference type="EMBL" id="NHSJ01000013">
    <property type="protein sequence ID" value="PPQ33775.1"/>
    <property type="molecule type" value="Genomic_DNA"/>
</dbReference>
<organism evidence="2 3">
    <name type="scientific">Rhodoblastus sphagnicola</name>
    <dbReference type="NCBI Taxonomy" id="333368"/>
    <lineage>
        <taxon>Bacteria</taxon>
        <taxon>Pseudomonadati</taxon>
        <taxon>Pseudomonadota</taxon>
        <taxon>Alphaproteobacteria</taxon>
        <taxon>Hyphomicrobiales</taxon>
        <taxon>Rhodoblastaceae</taxon>
        <taxon>Rhodoblastus</taxon>
    </lineage>
</organism>
<keyword evidence="3" id="KW-1185">Reference proteome</keyword>
<name>A0A2S6NGK3_9HYPH</name>
<protein>
    <submittedName>
        <fullName evidence="2">Uncharacterized protein</fullName>
    </submittedName>
</protein>
<dbReference type="RefSeq" id="WP_158254557.1">
    <property type="nucleotide sequence ID" value="NZ_NHSJ01000013.1"/>
</dbReference>
<reference evidence="2 3" key="1">
    <citation type="journal article" date="2018" name="Arch. Microbiol.">
        <title>New insights into the metabolic potential of the phototrophic purple bacterium Rhodopila globiformis DSM 161(T) from its draft genome sequence and evidence for a vanadium-dependent nitrogenase.</title>
        <authorList>
            <person name="Imhoff J.F."/>
            <person name="Rahn T."/>
            <person name="Kunzel S."/>
            <person name="Neulinger S.C."/>
        </authorList>
    </citation>
    <scope>NUCLEOTIDE SEQUENCE [LARGE SCALE GENOMIC DNA]</scope>
    <source>
        <strain evidence="2 3">DSM 16996</strain>
    </source>
</reference>
<gene>
    <name evidence="2" type="ORF">CCR94_00700</name>
</gene>
<dbReference type="Proteomes" id="UP000239089">
    <property type="component" value="Unassembled WGS sequence"/>
</dbReference>